<evidence type="ECO:0000259" key="4">
    <source>
        <dbReference type="PROSITE" id="PS50067"/>
    </source>
</evidence>
<evidence type="ECO:0000313" key="6">
    <source>
        <dbReference type="Proteomes" id="UP000472272"/>
    </source>
</evidence>
<dbReference type="InterPro" id="IPR027417">
    <property type="entry name" value="P-loop_NTPase"/>
</dbReference>
<dbReference type="SUPFAM" id="SSF52540">
    <property type="entry name" value="P-loop containing nucleoside triphosphate hydrolases"/>
    <property type="match status" value="1"/>
</dbReference>
<dbReference type="PANTHER" id="PTHR47117:SF4">
    <property type="entry name" value="KINESIN-LIKE PROTEIN KIF1B ISOFORM X1"/>
    <property type="match status" value="1"/>
</dbReference>
<dbReference type="InterPro" id="IPR001752">
    <property type="entry name" value="Kinesin_motor_dom"/>
</dbReference>
<feature type="domain" description="Kinesin motor" evidence="4">
    <location>
        <begin position="5"/>
        <end position="59"/>
    </location>
</feature>
<dbReference type="GO" id="GO:0003777">
    <property type="term" value="F:microtubule motor activity"/>
    <property type="evidence" value="ECO:0007669"/>
    <property type="project" value="InterPro"/>
</dbReference>
<keyword evidence="2" id="KW-0067">ATP-binding</keyword>
<dbReference type="AlphaFoldDB" id="A0A670JZG4"/>
<dbReference type="Ensembl" id="ENSPMRT00000031802.1">
    <property type="protein sequence ID" value="ENSPMRP00000029991.1"/>
    <property type="gene ID" value="ENSPMRG00000019391.1"/>
</dbReference>
<dbReference type="Gene3D" id="3.40.850.10">
    <property type="entry name" value="Kinesin motor domain"/>
    <property type="match status" value="1"/>
</dbReference>
<keyword evidence="1" id="KW-0547">Nucleotide-binding</keyword>
<organism evidence="5 6">
    <name type="scientific">Podarcis muralis</name>
    <name type="common">Wall lizard</name>
    <name type="synonym">Lacerta muralis</name>
    <dbReference type="NCBI Taxonomy" id="64176"/>
    <lineage>
        <taxon>Eukaryota</taxon>
        <taxon>Metazoa</taxon>
        <taxon>Chordata</taxon>
        <taxon>Craniata</taxon>
        <taxon>Vertebrata</taxon>
        <taxon>Euteleostomi</taxon>
        <taxon>Lepidosauria</taxon>
        <taxon>Squamata</taxon>
        <taxon>Bifurcata</taxon>
        <taxon>Unidentata</taxon>
        <taxon>Episquamata</taxon>
        <taxon>Laterata</taxon>
        <taxon>Lacertibaenia</taxon>
        <taxon>Lacertidae</taxon>
        <taxon>Podarcis</taxon>
    </lineage>
</organism>
<proteinExistence type="inferred from homology"/>
<sequence>MSGASVKVAVRVRPFNSRETSKESKCIIQMQGNSTSKFGANLQMEWFFLDEILSKLVTV</sequence>
<name>A0A670JZG4_PODMU</name>
<keyword evidence="6" id="KW-1185">Reference proteome</keyword>
<comment type="similarity">
    <text evidence="3">Belongs to the TRAFAC class myosin-kinesin ATPase superfamily. Kinesin family.</text>
</comment>
<dbReference type="Proteomes" id="UP000472272">
    <property type="component" value="Unplaced"/>
</dbReference>
<dbReference type="GeneTree" id="ENSGT01030000235249"/>
<protein>
    <recommendedName>
        <fullName evidence="4">Kinesin motor domain-containing protein</fullName>
    </recommendedName>
</protein>
<dbReference type="GO" id="GO:0005524">
    <property type="term" value="F:ATP binding"/>
    <property type="evidence" value="ECO:0007669"/>
    <property type="project" value="UniProtKB-KW"/>
</dbReference>
<evidence type="ECO:0000256" key="1">
    <source>
        <dbReference type="ARBA" id="ARBA00022741"/>
    </source>
</evidence>
<evidence type="ECO:0000256" key="3">
    <source>
        <dbReference type="PROSITE-ProRule" id="PRU00283"/>
    </source>
</evidence>
<dbReference type="InterPro" id="IPR036961">
    <property type="entry name" value="Kinesin_motor_dom_sf"/>
</dbReference>
<evidence type="ECO:0000313" key="5">
    <source>
        <dbReference type="Ensembl" id="ENSPMRP00000029991.1"/>
    </source>
</evidence>
<dbReference type="GO" id="GO:0007018">
    <property type="term" value="P:microtubule-based movement"/>
    <property type="evidence" value="ECO:0007669"/>
    <property type="project" value="InterPro"/>
</dbReference>
<dbReference type="OMA" id="TCEWGAS"/>
<reference evidence="5" key="2">
    <citation type="submission" date="2025-09" db="UniProtKB">
        <authorList>
            <consortium name="Ensembl"/>
        </authorList>
    </citation>
    <scope>IDENTIFICATION</scope>
</reference>
<accession>A0A670JZG4</accession>
<dbReference type="PANTHER" id="PTHR47117">
    <property type="entry name" value="STAR-RELATED LIPID TRANSFER PROTEIN 9"/>
    <property type="match status" value="1"/>
</dbReference>
<comment type="caution">
    <text evidence="3">Lacks conserved residue(s) required for the propagation of feature annotation.</text>
</comment>
<evidence type="ECO:0000256" key="2">
    <source>
        <dbReference type="ARBA" id="ARBA00022840"/>
    </source>
</evidence>
<dbReference type="PROSITE" id="PS50067">
    <property type="entry name" value="KINESIN_MOTOR_2"/>
    <property type="match status" value="1"/>
</dbReference>
<dbReference type="GO" id="GO:0008017">
    <property type="term" value="F:microtubule binding"/>
    <property type="evidence" value="ECO:0007669"/>
    <property type="project" value="InterPro"/>
</dbReference>
<reference evidence="5" key="1">
    <citation type="submission" date="2025-08" db="UniProtKB">
        <authorList>
            <consortium name="Ensembl"/>
        </authorList>
    </citation>
    <scope>IDENTIFICATION</scope>
</reference>